<name>G7JEV6_MEDTR</name>
<dbReference type="PANTHER" id="PTHR31541:SF33">
    <property type="entry name" value="DUF313 DOMAIN PROTEIN"/>
    <property type="match status" value="1"/>
</dbReference>
<dbReference type="HOGENOM" id="CLU_1557583_0_0_1"/>
<evidence type="ECO:0000256" key="1">
    <source>
        <dbReference type="SAM" id="MobiDB-lite"/>
    </source>
</evidence>
<dbReference type="Pfam" id="PF03754">
    <property type="entry name" value="At2g31720-like"/>
    <property type="match status" value="1"/>
</dbReference>
<evidence type="ECO:0000313" key="3">
    <source>
        <dbReference type="EnsemblPlants" id="AES89014"/>
    </source>
</evidence>
<feature type="region of interest" description="Disordered" evidence="1">
    <location>
        <begin position="55"/>
        <end position="97"/>
    </location>
</feature>
<proteinExistence type="predicted"/>
<dbReference type="Proteomes" id="UP000002051">
    <property type="component" value="Chromosome 4"/>
</dbReference>
<dbReference type="EMBL" id="CM001220">
    <property type="protein sequence ID" value="AES89014.1"/>
    <property type="molecule type" value="Genomic_DNA"/>
</dbReference>
<reference evidence="2 4" key="2">
    <citation type="journal article" date="2014" name="BMC Genomics">
        <title>An improved genome release (version Mt4.0) for the model legume Medicago truncatula.</title>
        <authorList>
            <person name="Tang H."/>
            <person name="Krishnakumar V."/>
            <person name="Bidwell S."/>
            <person name="Rosen B."/>
            <person name="Chan A."/>
            <person name="Zhou S."/>
            <person name="Gentzbittel L."/>
            <person name="Childs K.L."/>
            <person name="Yandell M."/>
            <person name="Gundlach H."/>
            <person name="Mayer K.F."/>
            <person name="Schwartz D.C."/>
            <person name="Town C.D."/>
        </authorList>
    </citation>
    <scope>GENOME REANNOTATION</scope>
    <source>
        <strain evidence="3 4">cv. Jemalong A17</strain>
    </source>
</reference>
<dbReference type="InterPro" id="IPR005508">
    <property type="entry name" value="At2g31720-like"/>
</dbReference>
<evidence type="ECO:0000313" key="4">
    <source>
        <dbReference type="Proteomes" id="UP000002051"/>
    </source>
</evidence>
<keyword evidence="4" id="KW-1185">Reference proteome</keyword>
<dbReference type="PaxDb" id="3880-AES89014"/>
<dbReference type="PANTHER" id="PTHR31541">
    <property type="entry name" value="B3 DOMAIN PLANT PROTEIN-RELATED"/>
    <property type="match status" value="1"/>
</dbReference>
<protein>
    <submittedName>
        <fullName evidence="2">DUF313 domain protein</fullName>
    </submittedName>
</protein>
<dbReference type="EnsemblPlants" id="AES89014">
    <property type="protein sequence ID" value="AES89014"/>
    <property type="gene ID" value="MTR_4g068060"/>
</dbReference>
<reference evidence="3" key="3">
    <citation type="submission" date="2015-04" db="UniProtKB">
        <authorList>
            <consortium name="EnsemblPlants"/>
        </authorList>
    </citation>
    <scope>IDENTIFICATION</scope>
    <source>
        <strain evidence="3">cv. Jemalong A17</strain>
    </source>
</reference>
<reference evidence="2 4" key="1">
    <citation type="journal article" date="2011" name="Nature">
        <title>The Medicago genome provides insight into the evolution of rhizobial symbioses.</title>
        <authorList>
            <person name="Young N.D."/>
            <person name="Debelle F."/>
            <person name="Oldroyd G.E."/>
            <person name="Geurts R."/>
            <person name="Cannon S.B."/>
            <person name="Udvardi M.K."/>
            <person name="Benedito V.A."/>
            <person name="Mayer K.F."/>
            <person name="Gouzy J."/>
            <person name="Schoof H."/>
            <person name="Van de Peer Y."/>
            <person name="Proost S."/>
            <person name="Cook D.R."/>
            <person name="Meyers B.C."/>
            <person name="Spannagl M."/>
            <person name="Cheung F."/>
            <person name="De Mita S."/>
            <person name="Krishnakumar V."/>
            <person name="Gundlach H."/>
            <person name="Zhou S."/>
            <person name="Mudge J."/>
            <person name="Bharti A.K."/>
            <person name="Murray J.D."/>
            <person name="Naoumkina M.A."/>
            <person name="Rosen B."/>
            <person name="Silverstein K.A."/>
            <person name="Tang H."/>
            <person name="Rombauts S."/>
            <person name="Zhao P.X."/>
            <person name="Zhou P."/>
            <person name="Barbe V."/>
            <person name="Bardou P."/>
            <person name="Bechner M."/>
            <person name="Bellec A."/>
            <person name="Berger A."/>
            <person name="Berges H."/>
            <person name="Bidwell S."/>
            <person name="Bisseling T."/>
            <person name="Choisne N."/>
            <person name="Couloux A."/>
            <person name="Denny R."/>
            <person name="Deshpande S."/>
            <person name="Dai X."/>
            <person name="Doyle J.J."/>
            <person name="Dudez A.M."/>
            <person name="Farmer A.D."/>
            <person name="Fouteau S."/>
            <person name="Franken C."/>
            <person name="Gibelin C."/>
            <person name="Gish J."/>
            <person name="Goldstein S."/>
            <person name="Gonzalez A.J."/>
            <person name="Green P.J."/>
            <person name="Hallab A."/>
            <person name="Hartog M."/>
            <person name="Hua A."/>
            <person name="Humphray S.J."/>
            <person name="Jeong D.H."/>
            <person name="Jing Y."/>
            <person name="Jocker A."/>
            <person name="Kenton S.M."/>
            <person name="Kim D.J."/>
            <person name="Klee K."/>
            <person name="Lai H."/>
            <person name="Lang C."/>
            <person name="Lin S."/>
            <person name="Macmil S.L."/>
            <person name="Magdelenat G."/>
            <person name="Matthews L."/>
            <person name="McCorrison J."/>
            <person name="Monaghan E.L."/>
            <person name="Mun J.H."/>
            <person name="Najar F.Z."/>
            <person name="Nicholson C."/>
            <person name="Noirot C."/>
            <person name="O'Bleness M."/>
            <person name="Paule C.R."/>
            <person name="Poulain J."/>
            <person name="Prion F."/>
            <person name="Qin B."/>
            <person name="Qu C."/>
            <person name="Retzel E.F."/>
            <person name="Riddle C."/>
            <person name="Sallet E."/>
            <person name="Samain S."/>
            <person name="Samson N."/>
            <person name="Sanders I."/>
            <person name="Saurat O."/>
            <person name="Scarpelli C."/>
            <person name="Schiex T."/>
            <person name="Segurens B."/>
            <person name="Severin A.J."/>
            <person name="Sherrier D.J."/>
            <person name="Shi R."/>
            <person name="Sims S."/>
            <person name="Singer S.R."/>
            <person name="Sinharoy S."/>
            <person name="Sterck L."/>
            <person name="Viollet A."/>
            <person name="Wang B.B."/>
            <person name="Wang K."/>
            <person name="Wang M."/>
            <person name="Wang X."/>
            <person name="Warfsmann J."/>
            <person name="Weissenbach J."/>
            <person name="White D.D."/>
            <person name="White J.D."/>
            <person name="Wiley G.B."/>
            <person name="Wincker P."/>
            <person name="Xing Y."/>
            <person name="Yang L."/>
            <person name="Yao Z."/>
            <person name="Ying F."/>
            <person name="Zhai J."/>
            <person name="Zhou L."/>
            <person name="Zuber A."/>
            <person name="Denarie J."/>
            <person name="Dixon R.A."/>
            <person name="May G.D."/>
            <person name="Schwartz D.C."/>
            <person name="Rogers J."/>
            <person name="Quetier F."/>
            <person name="Town C.D."/>
            <person name="Roe B.A."/>
        </authorList>
    </citation>
    <scope>NUCLEOTIDE SEQUENCE [LARGE SCALE GENOMIC DNA]</scope>
    <source>
        <strain evidence="2">A17</strain>
        <strain evidence="3 4">cv. Jemalong A17</strain>
    </source>
</reference>
<gene>
    <name evidence="2" type="ordered locus">MTR_4g068060</name>
</gene>
<dbReference type="AlphaFoldDB" id="G7JEV6"/>
<dbReference type="GO" id="GO:0003677">
    <property type="term" value="F:DNA binding"/>
    <property type="evidence" value="ECO:0007669"/>
    <property type="project" value="InterPro"/>
</dbReference>
<accession>G7JEV6</accession>
<organism evidence="2 4">
    <name type="scientific">Medicago truncatula</name>
    <name type="common">Barrel medic</name>
    <name type="synonym">Medicago tribuloides</name>
    <dbReference type="NCBI Taxonomy" id="3880"/>
    <lineage>
        <taxon>Eukaryota</taxon>
        <taxon>Viridiplantae</taxon>
        <taxon>Streptophyta</taxon>
        <taxon>Embryophyta</taxon>
        <taxon>Tracheophyta</taxon>
        <taxon>Spermatophyta</taxon>
        <taxon>Magnoliopsida</taxon>
        <taxon>eudicotyledons</taxon>
        <taxon>Gunneridae</taxon>
        <taxon>Pentapetalae</taxon>
        <taxon>rosids</taxon>
        <taxon>fabids</taxon>
        <taxon>Fabales</taxon>
        <taxon>Fabaceae</taxon>
        <taxon>Papilionoideae</taxon>
        <taxon>50 kb inversion clade</taxon>
        <taxon>NPAAA clade</taxon>
        <taxon>Hologalegina</taxon>
        <taxon>IRL clade</taxon>
        <taxon>Trifolieae</taxon>
        <taxon>Medicago</taxon>
    </lineage>
</organism>
<sequence length="172" mass="19641">MEKQHQEKPFNPYYRFAVKSVLSKVAPGQFYTKEELKQLEEIEYSLFTSESSMKEEIVMNSSDDEGSTSERRAKPKKKKKEPNEHGNAIVPPPPSLPPELPIRVRNMIAALNGTDIRYVMCKNLFATDLSKGHNRLSLPGGQIFVTKEEKKILDSRDKDDKPVGFEVIVLEF</sequence>
<evidence type="ECO:0000313" key="2">
    <source>
        <dbReference type="EMBL" id="AES89014.1"/>
    </source>
</evidence>